<gene>
    <name evidence="2" type="ORF">AGLY_013468</name>
</gene>
<organism evidence="2 3">
    <name type="scientific">Aphis glycines</name>
    <name type="common">Soybean aphid</name>
    <dbReference type="NCBI Taxonomy" id="307491"/>
    <lineage>
        <taxon>Eukaryota</taxon>
        <taxon>Metazoa</taxon>
        <taxon>Ecdysozoa</taxon>
        <taxon>Arthropoda</taxon>
        <taxon>Hexapoda</taxon>
        <taxon>Insecta</taxon>
        <taxon>Pterygota</taxon>
        <taxon>Neoptera</taxon>
        <taxon>Paraneoptera</taxon>
        <taxon>Hemiptera</taxon>
        <taxon>Sternorrhyncha</taxon>
        <taxon>Aphidomorpha</taxon>
        <taxon>Aphidoidea</taxon>
        <taxon>Aphididae</taxon>
        <taxon>Aphidini</taxon>
        <taxon>Aphis</taxon>
        <taxon>Aphis</taxon>
    </lineage>
</organism>
<dbReference type="AlphaFoldDB" id="A0A6G0T6R6"/>
<sequence>MTVVCGILCYEKEREILCKKYWNLNDFNRQKDFILSCLEIKEATQHLNRVPKTQRPRSLCNFYYFSLNMINIRVCQKFFSATLCISNGPINTTVRGRSENKLFIECDKRGKHCPSNKTSIEDINEIKCHINSFPVVESHYTRKSTKRLYLDEKLSISKMYELFKNKYKIDHPHISTIPQFTVYRKIFCTNFNLSFFKPKKDQCAACDRYKTASLDDILNYVVASFDLQSTLQIPCSDVSLMYYIAPPQNAYCFTWTEINGKRGSSEMGSCLLKWIQTLPTEVTNITLYSDSCGGQNRNHNIMALMIYMIQTTNIIQIEHKFMESGHSMMDVDTMHSAIENAKRNVLIYAVQDWLTIFQVTRSTLNINSLMLEKNVRSKIKSTNTSNLELNCLYSKPLPISHEKKKDLLKLCVKNVIPDAFHNFYKSLPSIPFKKDIASELEESDLEVDED</sequence>
<evidence type="ECO:0000313" key="2">
    <source>
        <dbReference type="EMBL" id="KAE9526820.1"/>
    </source>
</evidence>
<accession>A0A6G0T6R6</accession>
<evidence type="ECO:0000313" key="3">
    <source>
        <dbReference type="Proteomes" id="UP000475862"/>
    </source>
</evidence>
<reference evidence="2 3" key="1">
    <citation type="submission" date="2019-08" db="EMBL/GenBank/DDBJ databases">
        <title>The genome of the soybean aphid Biotype 1, its phylome, world population structure and adaptation to the North American continent.</title>
        <authorList>
            <person name="Giordano R."/>
            <person name="Donthu R.K."/>
            <person name="Hernandez A.G."/>
            <person name="Wright C.L."/>
            <person name="Zimin A.V."/>
        </authorList>
    </citation>
    <scope>NUCLEOTIDE SEQUENCE [LARGE SCALE GENOMIC DNA]</scope>
    <source>
        <tissue evidence="2">Whole aphids</tissue>
    </source>
</reference>
<dbReference type="PANTHER" id="PTHR10773:SF19">
    <property type="match status" value="1"/>
</dbReference>
<evidence type="ECO:0000259" key="1">
    <source>
        <dbReference type="Pfam" id="PF25273"/>
    </source>
</evidence>
<dbReference type="PANTHER" id="PTHR10773">
    <property type="entry name" value="DNA-DIRECTED RNA POLYMERASES I, II, AND III SUBUNIT RPABC2"/>
    <property type="match status" value="1"/>
</dbReference>
<keyword evidence="3" id="KW-1185">Reference proteome</keyword>
<dbReference type="Proteomes" id="UP000475862">
    <property type="component" value="Unassembled WGS sequence"/>
</dbReference>
<feature type="domain" description="DUF7869" evidence="1">
    <location>
        <begin position="250"/>
        <end position="360"/>
    </location>
</feature>
<proteinExistence type="predicted"/>
<comment type="caution">
    <text evidence="2">The sequence shown here is derived from an EMBL/GenBank/DDBJ whole genome shotgun (WGS) entry which is preliminary data.</text>
</comment>
<dbReference type="Pfam" id="PF25273">
    <property type="entry name" value="DUF7869"/>
    <property type="match status" value="1"/>
</dbReference>
<dbReference type="OrthoDB" id="6593594at2759"/>
<protein>
    <recommendedName>
        <fullName evidence="1">DUF7869 domain-containing protein</fullName>
    </recommendedName>
</protein>
<dbReference type="EMBL" id="VYZN01000054">
    <property type="protein sequence ID" value="KAE9526820.1"/>
    <property type="molecule type" value="Genomic_DNA"/>
</dbReference>
<name>A0A6G0T6R6_APHGL</name>
<dbReference type="InterPro" id="IPR057191">
    <property type="entry name" value="DUF7869"/>
</dbReference>